<evidence type="ECO:0000256" key="4">
    <source>
        <dbReference type="ARBA" id="ARBA00022917"/>
    </source>
</evidence>
<organism evidence="7 8">
    <name type="scientific">Peptostreptococcus canis</name>
    <dbReference type="NCBI Taxonomy" id="1159213"/>
    <lineage>
        <taxon>Bacteria</taxon>
        <taxon>Bacillati</taxon>
        <taxon>Bacillota</taxon>
        <taxon>Clostridia</taxon>
        <taxon>Peptostreptococcales</taxon>
        <taxon>Peptostreptococcaceae</taxon>
        <taxon>Peptostreptococcus</taxon>
    </lineage>
</organism>
<dbReference type="Pfam" id="PF05670">
    <property type="entry name" value="NFACT-R_1"/>
    <property type="match status" value="1"/>
</dbReference>
<protein>
    <recommendedName>
        <fullName evidence="5">Rqc2 homolog RqcH</fullName>
        <shortName evidence="5">RqcH</shortName>
    </recommendedName>
</protein>
<dbReference type="PANTHER" id="PTHR15239:SF6">
    <property type="entry name" value="RIBOSOME QUALITY CONTROL COMPLEX SUBUNIT NEMF"/>
    <property type="match status" value="1"/>
</dbReference>
<accession>A0ABR6TK72</accession>
<evidence type="ECO:0000313" key="8">
    <source>
        <dbReference type="Proteomes" id="UP000713904"/>
    </source>
</evidence>
<dbReference type="PANTHER" id="PTHR15239">
    <property type="entry name" value="NUCLEAR EXPORT MEDIATOR FACTOR NEMF"/>
    <property type="match status" value="1"/>
</dbReference>
<evidence type="ECO:0000313" key="7">
    <source>
        <dbReference type="EMBL" id="MBC2575633.1"/>
    </source>
</evidence>
<dbReference type="EMBL" id="JABGBW010000001">
    <property type="protein sequence ID" value="MBC2575633.1"/>
    <property type="molecule type" value="Genomic_DNA"/>
</dbReference>
<evidence type="ECO:0000259" key="6">
    <source>
        <dbReference type="Pfam" id="PF05670"/>
    </source>
</evidence>
<comment type="caution">
    <text evidence="7">The sequence shown here is derived from an EMBL/GenBank/DDBJ whole genome shotgun (WGS) entry which is preliminary data.</text>
</comment>
<dbReference type="HAMAP" id="MF_00844_B">
    <property type="entry name" value="RqcH_B"/>
    <property type="match status" value="1"/>
</dbReference>
<comment type="similarity">
    <text evidence="5">Belongs to the NEMF family.</text>
</comment>
<dbReference type="InterPro" id="IPR051608">
    <property type="entry name" value="RQC_Subunit_NEMF"/>
</dbReference>
<dbReference type="InterPro" id="IPR008532">
    <property type="entry name" value="NFACT_RNA-bd"/>
</dbReference>
<keyword evidence="2 5" id="KW-0699">rRNA-binding</keyword>
<sequence>MSFDGVVINSLAGELDNILAGSKIDKVYQPEKDEICLKIRGKNDNYKLILSASASYPRVYLANQYEKQNPKKAPVFCMTLRKYIQNGIIVGIEQVGFERIVKISVDSYDELREKTTKELYIEIMGKHSNIILVSKNENRIIDSIKRVPFSISRLRQILPGIEYELPPSQDKLNPMKKIEIEDLKDRFEKFDGSLYKAIYSNIQGFSPLIAKEICHRIGLNPELPANKSFLYDYKRICDQVNSMSEMLIKKEYYPNIIIDDNSDKIIEFSSIKLSVYENFKEIKYDSMSTAVEEYYQMKDIKDRIKQKSSVMKKNISLRLDRINNKIKKQEKELKEAEKAEEYKIKGELITSYIYLIKQGMKSIRLANFYDENKEIEISLKENLSPSENAQKYFKKYNKLKTASEELSRLIIGNKEEAEYLENTILSIDNCESNVELKEIREELIREGYIKSYKIPKKNNKPNTELLKYISSAGNIIIVGKNNKQNDYLTLRLADNEDMWFHTKNIPGSHVLLKCAGKKVDENEIREAALLAAYYSKAKMSSNVPVDYTIRKNVKKPSGAKPGLVIYEKNKTIYITPSEEEKSKIVKY</sequence>
<dbReference type="InterPro" id="IPR043682">
    <property type="entry name" value="RqcH_bacterial"/>
</dbReference>
<keyword evidence="8" id="KW-1185">Reference proteome</keyword>
<dbReference type="RefSeq" id="WP_185623625.1">
    <property type="nucleotide sequence ID" value="NZ_JABGBW010000001.1"/>
</dbReference>
<keyword evidence="1 5" id="KW-0820">tRNA-binding</keyword>
<keyword evidence="3 5" id="KW-0694">RNA-binding</keyword>
<dbReference type="Proteomes" id="UP000713904">
    <property type="component" value="Unassembled WGS sequence"/>
</dbReference>
<evidence type="ECO:0000256" key="3">
    <source>
        <dbReference type="ARBA" id="ARBA00022884"/>
    </source>
</evidence>
<dbReference type="Gene3D" id="2.30.310.10">
    <property type="entry name" value="ibrinogen binding protein from staphylococcus aureus domain"/>
    <property type="match status" value="1"/>
</dbReference>
<evidence type="ECO:0000256" key="1">
    <source>
        <dbReference type="ARBA" id="ARBA00022555"/>
    </source>
</evidence>
<evidence type="ECO:0000256" key="5">
    <source>
        <dbReference type="HAMAP-Rule" id="MF_00844"/>
    </source>
</evidence>
<comment type="subunit">
    <text evidence="5">Associates with stalled 50S ribosomal subunits. Binds to RqcP.</text>
</comment>
<name>A0ABR6TK72_9FIRM</name>
<keyword evidence="5" id="KW-0175">Coiled coil</keyword>
<reference evidence="7 8" key="1">
    <citation type="submission" date="2020-05" db="EMBL/GenBank/DDBJ databases">
        <title>Draft genome of xy-202 and genomic insight in genome of the genus Peptostreptococcus.</title>
        <authorList>
            <person name="Zhang Z."/>
        </authorList>
    </citation>
    <scope>NUCLEOTIDE SEQUENCE [LARGE SCALE GENOMIC DNA]</scope>
    <source>
        <strain evidence="7 8">DSM 27025</strain>
    </source>
</reference>
<feature type="coiled-coil region" evidence="5">
    <location>
        <begin position="312"/>
        <end position="339"/>
    </location>
</feature>
<gene>
    <name evidence="5" type="primary">rqcH</name>
    <name evidence="7" type="ORF">HLB29_02940</name>
</gene>
<dbReference type="Pfam" id="PF05833">
    <property type="entry name" value="NFACT_N"/>
    <property type="match status" value="1"/>
</dbReference>
<proteinExistence type="inferred from homology"/>
<keyword evidence="4 5" id="KW-0648">Protein biosynthesis</keyword>
<evidence type="ECO:0000256" key="2">
    <source>
        <dbReference type="ARBA" id="ARBA00022730"/>
    </source>
</evidence>
<comment type="function">
    <text evidence="5">Key component of the ribosome quality control system (RQC), a ribosome-associated complex that mediates the extraction of incompletely synthesized nascent chains from stalled ribosomes and their subsequent degradation. RqcH recruits Ala-charged tRNA, and with RqcP directs the elongation of stalled nascent chains on 50S ribosomal subunits, leading to non-templated C-terminal alanine extensions (Ala tail). The Ala tail promotes nascent chain degradation. May add between 1 and at least 8 Ala residues. Binds to stalled 50S ribosomal subunits.</text>
</comment>
<dbReference type="Gene3D" id="1.10.8.50">
    <property type="match status" value="1"/>
</dbReference>
<feature type="domain" description="NFACT RNA-binding" evidence="6">
    <location>
        <begin position="468"/>
        <end position="558"/>
    </location>
</feature>